<evidence type="ECO:0000313" key="2">
    <source>
        <dbReference type="EMBL" id="CAD8130786.1"/>
    </source>
</evidence>
<dbReference type="AlphaFoldDB" id="A0A8S1RSE6"/>
<accession>A0A8S1RSE6</accession>
<dbReference type="Proteomes" id="UP000692954">
    <property type="component" value="Unassembled WGS sequence"/>
</dbReference>
<protein>
    <recommendedName>
        <fullName evidence="4">Transmembrane protein</fullName>
    </recommendedName>
</protein>
<proteinExistence type="predicted"/>
<keyword evidence="1" id="KW-0812">Transmembrane</keyword>
<keyword evidence="1" id="KW-1133">Transmembrane helix</keyword>
<feature type="transmembrane region" description="Helical" evidence="1">
    <location>
        <begin position="12"/>
        <end position="30"/>
    </location>
</feature>
<evidence type="ECO:0000313" key="3">
    <source>
        <dbReference type="Proteomes" id="UP000692954"/>
    </source>
</evidence>
<evidence type="ECO:0008006" key="4">
    <source>
        <dbReference type="Google" id="ProtNLM"/>
    </source>
</evidence>
<feature type="transmembrane region" description="Helical" evidence="1">
    <location>
        <begin position="42"/>
        <end position="61"/>
    </location>
</feature>
<gene>
    <name evidence="2" type="ORF">PSON_ATCC_30995.1.T3280007</name>
</gene>
<feature type="transmembrane region" description="Helical" evidence="1">
    <location>
        <begin position="113"/>
        <end position="135"/>
    </location>
</feature>
<comment type="caution">
    <text evidence="2">The sequence shown here is derived from an EMBL/GenBank/DDBJ whole genome shotgun (WGS) entry which is preliminary data.</text>
</comment>
<keyword evidence="1" id="KW-0472">Membrane</keyword>
<name>A0A8S1RSE6_9CILI</name>
<keyword evidence="3" id="KW-1185">Reference proteome</keyword>
<evidence type="ECO:0000256" key="1">
    <source>
        <dbReference type="SAM" id="Phobius"/>
    </source>
</evidence>
<reference evidence="2" key="1">
    <citation type="submission" date="2021-01" db="EMBL/GenBank/DDBJ databases">
        <authorList>
            <consortium name="Genoscope - CEA"/>
            <person name="William W."/>
        </authorList>
    </citation>
    <scope>NUCLEOTIDE SEQUENCE</scope>
</reference>
<organism evidence="2 3">
    <name type="scientific">Paramecium sonneborni</name>
    <dbReference type="NCBI Taxonomy" id="65129"/>
    <lineage>
        <taxon>Eukaryota</taxon>
        <taxon>Sar</taxon>
        <taxon>Alveolata</taxon>
        <taxon>Ciliophora</taxon>
        <taxon>Intramacronucleata</taxon>
        <taxon>Oligohymenophorea</taxon>
        <taxon>Peniculida</taxon>
        <taxon>Parameciidae</taxon>
        <taxon>Paramecium</taxon>
    </lineage>
</organism>
<sequence length="139" mass="16365">MMPKFAYLVFQYILKISILNAQINVLLLLFQTLNLYYVMQEYISIIIIVHLILIHVPVRIYKNIHACSKSSYLNKNFCSVCSIKFQECVYSSTKFTNCYDGKYESVQVIFQPILVILVQIDILYLKLLLLIFFTAHCYK</sequence>
<dbReference type="EMBL" id="CAJJDN010000328">
    <property type="protein sequence ID" value="CAD8130786.1"/>
    <property type="molecule type" value="Genomic_DNA"/>
</dbReference>